<dbReference type="GO" id="GO:0006098">
    <property type="term" value="P:pentose-phosphate shunt"/>
    <property type="evidence" value="ECO:0007669"/>
    <property type="project" value="UniProtKB-UniPathway"/>
</dbReference>
<dbReference type="GO" id="GO:0017057">
    <property type="term" value="F:6-phosphogluconolactonase activity"/>
    <property type="evidence" value="ECO:0007669"/>
    <property type="project" value="UniProtKB-UniRule"/>
</dbReference>
<evidence type="ECO:0000256" key="5">
    <source>
        <dbReference type="ARBA" id="ARBA00022801"/>
    </source>
</evidence>
<protein>
    <recommendedName>
        <fullName evidence="4 6">6-phosphogluconolactonase</fullName>
        <shortName evidence="6">6PGL</shortName>
        <ecNumber evidence="4 6">3.1.1.31</ecNumber>
    </recommendedName>
</protein>
<keyword evidence="10" id="KW-1185">Reference proteome</keyword>
<feature type="domain" description="Glucosamine/galactosamine-6-phosphate isomerase" evidence="8">
    <location>
        <begin position="82"/>
        <end position="307"/>
    </location>
</feature>
<dbReference type="Gene3D" id="3.40.50.1360">
    <property type="match status" value="1"/>
</dbReference>
<dbReference type="CDD" id="cd01400">
    <property type="entry name" value="6PGL"/>
    <property type="match status" value="1"/>
</dbReference>
<dbReference type="OrthoDB" id="432544at2759"/>
<evidence type="ECO:0000313" key="10">
    <source>
        <dbReference type="Proteomes" id="UP000198372"/>
    </source>
</evidence>
<comment type="function">
    <text evidence="6">Hydrolysis of 6-phosphogluconolactone to 6-phosphogluconate.</text>
</comment>
<evidence type="ECO:0000256" key="3">
    <source>
        <dbReference type="ARBA" id="ARBA00010662"/>
    </source>
</evidence>
<name>A0A238FHL8_9BASI</name>
<evidence type="ECO:0000256" key="7">
    <source>
        <dbReference type="SAM" id="MobiDB-lite"/>
    </source>
</evidence>
<evidence type="ECO:0000259" key="8">
    <source>
        <dbReference type="Pfam" id="PF01182"/>
    </source>
</evidence>
<dbReference type="PANTHER" id="PTHR11054:SF0">
    <property type="entry name" value="6-PHOSPHOGLUCONOLACTONASE"/>
    <property type="match status" value="1"/>
</dbReference>
<dbReference type="EC" id="3.1.1.31" evidence="4 6"/>
<dbReference type="InterPro" id="IPR039104">
    <property type="entry name" value="6PGL"/>
</dbReference>
<organism evidence="9 10">
    <name type="scientific">Microbotryum intermedium</name>
    <dbReference type="NCBI Taxonomy" id="269621"/>
    <lineage>
        <taxon>Eukaryota</taxon>
        <taxon>Fungi</taxon>
        <taxon>Dikarya</taxon>
        <taxon>Basidiomycota</taxon>
        <taxon>Pucciniomycotina</taxon>
        <taxon>Microbotryomycetes</taxon>
        <taxon>Microbotryales</taxon>
        <taxon>Microbotryaceae</taxon>
        <taxon>Microbotryum</taxon>
    </lineage>
</organism>
<reference evidence="10" key="1">
    <citation type="submission" date="2016-09" db="EMBL/GenBank/DDBJ databases">
        <authorList>
            <person name="Jeantristanb JTB J.-T."/>
            <person name="Ricardo R."/>
        </authorList>
    </citation>
    <scope>NUCLEOTIDE SEQUENCE [LARGE SCALE GENOMIC DNA]</scope>
</reference>
<evidence type="ECO:0000256" key="1">
    <source>
        <dbReference type="ARBA" id="ARBA00000832"/>
    </source>
</evidence>
<comment type="similarity">
    <text evidence="3 6">Belongs to the glucosamine/galactosamine-6-phosphate isomerase family. 6-phosphogluconolactonase subfamily.</text>
</comment>
<dbReference type="AlphaFoldDB" id="A0A238FHL8"/>
<gene>
    <name evidence="9" type="ORF">BQ2448_3219</name>
</gene>
<dbReference type="SUPFAM" id="SSF100950">
    <property type="entry name" value="NagB/RpiA/CoA transferase-like"/>
    <property type="match status" value="1"/>
</dbReference>
<evidence type="ECO:0000256" key="2">
    <source>
        <dbReference type="ARBA" id="ARBA00004961"/>
    </source>
</evidence>
<dbReference type="PANTHER" id="PTHR11054">
    <property type="entry name" value="6-PHOSPHOGLUCONOLACTONASE"/>
    <property type="match status" value="1"/>
</dbReference>
<comment type="pathway">
    <text evidence="2 6">Carbohydrate degradation; pentose phosphate pathway; D-ribulose 5-phosphate from D-glucose 6-phosphate (oxidative stage): step 2/3.</text>
</comment>
<proteinExistence type="inferred from homology"/>
<comment type="catalytic activity">
    <reaction evidence="1 6">
        <text>6-phospho-D-glucono-1,5-lactone + H2O = 6-phospho-D-gluconate + H(+)</text>
        <dbReference type="Rhea" id="RHEA:12556"/>
        <dbReference type="ChEBI" id="CHEBI:15377"/>
        <dbReference type="ChEBI" id="CHEBI:15378"/>
        <dbReference type="ChEBI" id="CHEBI:57955"/>
        <dbReference type="ChEBI" id="CHEBI:58759"/>
        <dbReference type="EC" id="3.1.1.31"/>
    </reaction>
</comment>
<accession>A0A238FHL8</accession>
<dbReference type="InterPro" id="IPR006148">
    <property type="entry name" value="Glc/Gal-6P_isomerase"/>
</dbReference>
<evidence type="ECO:0000256" key="6">
    <source>
        <dbReference type="RuleBase" id="RU365095"/>
    </source>
</evidence>
<dbReference type="Proteomes" id="UP000198372">
    <property type="component" value="Unassembled WGS sequence"/>
</dbReference>
<dbReference type="Pfam" id="PF01182">
    <property type="entry name" value="Glucosamine_iso"/>
    <property type="match status" value="1"/>
</dbReference>
<evidence type="ECO:0000313" key="9">
    <source>
        <dbReference type="EMBL" id="SCV71631.1"/>
    </source>
</evidence>
<dbReference type="GO" id="GO:0005975">
    <property type="term" value="P:carbohydrate metabolic process"/>
    <property type="evidence" value="ECO:0007669"/>
    <property type="project" value="UniProtKB-UniRule"/>
</dbReference>
<dbReference type="InterPro" id="IPR005900">
    <property type="entry name" value="6-phosphogluconolactonase_DevB"/>
</dbReference>
<dbReference type="FunFam" id="3.40.50.1360:FF:000005">
    <property type="entry name" value="6-phosphogluconolactonase"/>
    <property type="match status" value="1"/>
</dbReference>
<dbReference type="EMBL" id="FMSP01000007">
    <property type="protein sequence ID" value="SCV71631.1"/>
    <property type="molecule type" value="Genomic_DNA"/>
</dbReference>
<feature type="region of interest" description="Disordered" evidence="7">
    <location>
        <begin position="53"/>
        <end position="75"/>
    </location>
</feature>
<keyword evidence="5 6" id="KW-0378">Hydrolase</keyword>
<dbReference type="STRING" id="269621.A0A238FHL8"/>
<sequence>MSEGKPYTTTHPSRNCNCNCIVPMILTLTLTSYRRRCPSPPLACPCLPVSRPASPTHPTMHHPPAQAPSKAAPPPVLYSFPNPNELSKGLASFVLAAQDEALKKQSTFKVAISGGSLPKVLGQDLFGRDGVKWDKWEVFFADERLVPLDHEDSNFRANDEELFSKVPIPRENIHVIDTSLLDDPEAVADEYEKQMIKTFVEGSNSIAFPRFDLILLGIGPDGHTCSLFPGHELLEEVDGWVAYLVDSPKPPASRITLTFPVLNHAHRVAFVASGAGKQDILHRALDKPEEGLPCSRVKVKNPGQVYWFSDEAALKSVLYSA</sequence>
<evidence type="ECO:0000256" key="4">
    <source>
        <dbReference type="ARBA" id="ARBA00013198"/>
    </source>
</evidence>
<dbReference type="InterPro" id="IPR037171">
    <property type="entry name" value="NagB/RpiA_transferase-like"/>
</dbReference>
<dbReference type="NCBIfam" id="TIGR01198">
    <property type="entry name" value="pgl"/>
    <property type="match status" value="1"/>
</dbReference>
<dbReference type="UniPathway" id="UPA00115">
    <property type="reaction ID" value="UER00409"/>
</dbReference>